<feature type="domain" description="GmrSD restriction endonucleases C-terminal" evidence="2">
    <location>
        <begin position="115"/>
        <end position="255"/>
    </location>
</feature>
<evidence type="ECO:0000259" key="2">
    <source>
        <dbReference type="Pfam" id="PF07510"/>
    </source>
</evidence>
<protein>
    <submittedName>
        <fullName evidence="3">HNH endonuclease</fullName>
    </submittedName>
</protein>
<dbReference type="PANTHER" id="PTHR24094:SF15">
    <property type="entry name" value="AMP-DEPENDENT SYNTHETASE_LIGASE DOMAIN-CONTAINING PROTEIN-RELATED"/>
    <property type="match status" value="1"/>
</dbReference>
<feature type="compositionally biased region" description="Low complexity" evidence="1">
    <location>
        <begin position="37"/>
        <end position="51"/>
    </location>
</feature>
<proteinExistence type="predicted"/>
<dbReference type="RefSeq" id="WP_144013648.1">
    <property type="nucleotide sequence ID" value="NZ_VKDK01000013.1"/>
</dbReference>
<dbReference type="AlphaFoldDB" id="A0A553FUN8"/>
<organism evidence="3 4">
    <name type="scientific">Corynebacterium hiratae</name>
    <dbReference type="NCBI Taxonomy" id="3139423"/>
    <lineage>
        <taxon>Bacteria</taxon>
        <taxon>Bacillati</taxon>
        <taxon>Actinomycetota</taxon>
        <taxon>Actinomycetes</taxon>
        <taxon>Mycobacteriales</taxon>
        <taxon>Corynebacteriaceae</taxon>
        <taxon>Corynebacterium</taxon>
    </lineage>
</organism>
<feature type="region of interest" description="Disordered" evidence="1">
    <location>
        <begin position="32"/>
        <end position="67"/>
    </location>
</feature>
<keyword evidence="3" id="KW-0540">Nuclease</keyword>
<evidence type="ECO:0000313" key="4">
    <source>
        <dbReference type="Proteomes" id="UP000320443"/>
    </source>
</evidence>
<gene>
    <name evidence="3" type="ORF">FNY97_08440</name>
</gene>
<keyword evidence="4" id="KW-1185">Reference proteome</keyword>
<dbReference type="EMBL" id="VKDK01000013">
    <property type="protein sequence ID" value="TRX60962.1"/>
    <property type="molecule type" value="Genomic_DNA"/>
</dbReference>
<sequence>MAFRTPFFIAALLNAAVAVLVAIGLLLPSPAAPPAAGPSASTTTAAPAQEAPTEEHSDEATPPPDIAPGIAEALAALDSLKVKGRAPMTGYEREEFGQAWSDDVTVEFGHNGCDTRNDILRRDLDPESLVLKEGTHDCVALAGTLHDPYSGQDIEFQRGAQTSSAVQIDHVVALADAWQKGAQQWSLEKRRNFANDPRNLLAVDGPLNQQKGAGDAATWLPPNKGFRCEYARRIVEVKAVYEIWVTEAEKDALSRLLHVC</sequence>
<dbReference type="Proteomes" id="UP000320443">
    <property type="component" value="Unassembled WGS sequence"/>
</dbReference>
<accession>A0A553FUN8</accession>
<dbReference type="InterPro" id="IPR011089">
    <property type="entry name" value="GmrSD_C"/>
</dbReference>
<dbReference type="PANTHER" id="PTHR24094">
    <property type="entry name" value="SECRETED PROTEIN"/>
    <property type="match status" value="1"/>
</dbReference>
<name>A0A553FUN8_9CORY</name>
<evidence type="ECO:0000313" key="3">
    <source>
        <dbReference type="EMBL" id="TRX60962.1"/>
    </source>
</evidence>
<evidence type="ECO:0000256" key="1">
    <source>
        <dbReference type="SAM" id="MobiDB-lite"/>
    </source>
</evidence>
<reference evidence="3 4" key="1">
    <citation type="submission" date="2019-07" db="EMBL/GenBank/DDBJ databases">
        <title>Draft genome of C. aurimucosum strain 2274.</title>
        <authorList>
            <person name="Pacheco L.G.C."/>
            <person name="Aguiar E.R.G.R."/>
            <person name="Santos C.S."/>
            <person name="Rocha D.J.P.G."/>
            <person name="Sant'Anna L.O."/>
            <person name="Mattos-Guaraldi A.L."/>
            <person name="Santos L.S."/>
        </authorList>
    </citation>
    <scope>NUCLEOTIDE SEQUENCE [LARGE SCALE GENOMIC DNA]</scope>
    <source>
        <strain evidence="3 4">2274</strain>
    </source>
</reference>
<dbReference type="Pfam" id="PF07510">
    <property type="entry name" value="GmrSD_C"/>
    <property type="match status" value="1"/>
</dbReference>
<comment type="caution">
    <text evidence="3">The sequence shown here is derived from an EMBL/GenBank/DDBJ whole genome shotgun (WGS) entry which is preliminary data.</text>
</comment>
<keyword evidence="3" id="KW-0255">Endonuclease</keyword>
<dbReference type="GO" id="GO:0004519">
    <property type="term" value="F:endonuclease activity"/>
    <property type="evidence" value="ECO:0007669"/>
    <property type="project" value="UniProtKB-KW"/>
</dbReference>
<keyword evidence="3" id="KW-0378">Hydrolase</keyword>